<organism evidence="1 2">
    <name type="scientific">Nepenthes gracilis</name>
    <name type="common">Slender pitcher plant</name>
    <dbReference type="NCBI Taxonomy" id="150966"/>
    <lineage>
        <taxon>Eukaryota</taxon>
        <taxon>Viridiplantae</taxon>
        <taxon>Streptophyta</taxon>
        <taxon>Embryophyta</taxon>
        <taxon>Tracheophyta</taxon>
        <taxon>Spermatophyta</taxon>
        <taxon>Magnoliopsida</taxon>
        <taxon>eudicotyledons</taxon>
        <taxon>Gunneridae</taxon>
        <taxon>Pentapetalae</taxon>
        <taxon>Caryophyllales</taxon>
        <taxon>Nepenthaceae</taxon>
        <taxon>Nepenthes</taxon>
    </lineage>
</organism>
<dbReference type="Proteomes" id="UP001279734">
    <property type="component" value="Unassembled WGS sequence"/>
</dbReference>
<gene>
    <name evidence="1" type="ORF">Nepgr_016364</name>
</gene>
<accession>A0AAD3SMK0</accession>
<protein>
    <submittedName>
        <fullName evidence="1">Uncharacterized protein</fullName>
    </submittedName>
</protein>
<evidence type="ECO:0000313" key="1">
    <source>
        <dbReference type="EMBL" id="GMH14523.1"/>
    </source>
</evidence>
<dbReference type="EMBL" id="BSYO01000014">
    <property type="protein sequence ID" value="GMH14523.1"/>
    <property type="molecule type" value="Genomic_DNA"/>
</dbReference>
<reference evidence="1" key="1">
    <citation type="submission" date="2023-05" db="EMBL/GenBank/DDBJ databases">
        <title>Nepenthes gracilis genome sequencing.</title>
        <authorList>
            <person name="Fukushima K."/>
        </authorList>
    </citation>
    <scope>NUCLEOTIDE SEQUENCE</scope>
    <source>
        <strain evidence="1">SING2019-196</strain>
    </source>
</reference>
<sequence length="112" mass="11205">MPCGSGAPNAGSVKAADASYCLQFNADAVVGAICCCKLALLLLCLDTAGSAIPSCCCCSRLAPICLLIDTVIGYLAGLDLGPFLLGVTSAAAAGVFCRRWIVGGMQLPFAAS</sequence>
<name>A0AAD3SMK0_NEPGR</name>
<dbReference type="AlphaFoldDB" id="A0AAD3SMK0"/>
<keyword evidence="2" id="KW-1185">Reference proteome</keyword>
<proteinExistence type="predicted"/>
<comment type="caution">
    <text evidence="1">The sequence shown here is derived from an EMBL/GenBank/DDBJ whole genome shotgun (WGS) entry which is preliminary data.</text>
</comment>
<evidence type="ECO:0000313" key="2">
    <source>
        <dbReference type="Proteomes" id="UP001279734"/>
    </source>
</evidence>